<sequence length="70" mass="7785">MMPYETRYYKCHSCTPFIASRRPACRSGAFFQGARGLTGLPRRLGRAGQTAKPKASQAGRRGRLARFGFC</sequence>
<dbReference type="Proteomes" id="UP000281332">
    <property type="component" value="Unassembled WGS sequence"/>
</dbReference>
<proteinExistence type="predicted"/>
<evidence type="ECO:0000313" key="3">
    <source>
        <dbReference type="Proteomes" id="UP000281332"/>
    </source>
</evidence>
<comment type="caution">
    <text evidence="2">The sequence shown here is derived from an EMBL/GenBank/DDBJ whole genome shotgun (WGS) entry which is preliminary data.</text>
</comment>
<evidence type="ECO:0000256" key="1">
    <source>
        <dbReference type="SAM" id="MobiDB-lite"/>
    </source>
</evidence>
<reference evidence="2 3" key="1">
    <citation type="submission" date="2018-11" db="EMBL/GenBank/DDBJ databases">
        <title>Whole genome sequencing of Pantoea sp. RIT388.</title>
        <authorList>
            <person name="Gan H.M."/>
            <person name="Hudson A.O."/>
        </authorList>
    </citation>
    <scope>NUCLEOTIDE SEQUENCE [LARGE SCALE GENOMIC DNA]</scope>
    <source>
        <strain evidence="2 3">RIT388</strain>
    </source>
</reference>
<keyword evidence="3" id="KW-1185">Reference proteome</keyword>
<feature type="region of interest" description="Disordered" evidence="1">
    <location>
        <begin position="41"/>
        <end position="62"/>
    </location>
</feature>
<protein>
    <submittedName>
        <fullName evidence="2">Uncharacterized protein</fullName>
    </submittedName>
</protein>
<accession>A0A3N4NWT1</accession>
<dbReference type="EMBL" id="RMVG01000010">
    <property type="protein sequence ID" value="RPD99187.1"/>
    <property type="molecule type" value="Genomic_DNA"/>
</dbReference>
<name>A0A3N4NWT1_9GAMM</name>
<evidence type="ECO:0000313" key="2">
    <source>
        <dbReference type="EMBL" id="RPD99187.1"/>
    </source>
</evidence>
<organism evidence="2 3">
    <name type="scientific">Candidatus Pantoea deserta</name>
    <dbReference type="NCBI Taxonomy" id="1869313"/>
    <lineage>
        <taxon>Bacteria</taxon>
        <taxon>Pseudomonadati</taxon>
        <taxon>Pseudomonadota</taxon>
        <taxon>Gammaproteobacteria</taxon>
        <taxon>Enterobacterales</taxon>
        <taxon>Erwiniaceae</taxon>
        <taxon>Pantoea</taxon>
    </lineage>
</organism>
<dbReference type="AlphaFoldDB" id="A0A3N4NWT1"/>
<gene>
    <name evidence="2" type="ORF">BBB56_13600</name>
</gene>